<dbReference type="GO" id="GO:0008784">
    <property type="term" value="F:alanine racemase activity"/>
    <property type="evidence" value="ECO:0007669"/>
    <property type="project" value="UniProtKB-UniRule"/>
</dbReference>
<evidence type="ECO:0000256" key="4">
    <source>
        <dbReference type="HAMAP-Rule" id="MF_01201"/>
    </source>
</evidence>
<dbReference type="InterPro" id="IPR011079">
    <property type="entry name" value="Ala_racemase_C"/>
</dbReference>
<evidence type="ECO:0000313" key="8">
    <source>
        <dbReference type="EMBL" id="MCC2188918.1"/>
    </source>
</evidence>
<evidence type="ECO:0000256" key="6">
    <source>
        <dbReference type="PIRSR" id="PIRSR600821-52"/>
    </source>
</evidence>
<comment type="pathway">
    <text evidence="4">Amino-acid biosynthesis; D-alanine biosynthesis; D-alanine from L-alanine: step 1/1.</text>
</comment>
<evidence type="ECO:0000313" key="9">
    <source>
        <dbReference type="Proteomes" id="UP001197875"/>
    </source>
</evidence>
<dbReference type="GO" id="GO:0030632">
    <property type="term" value="P:D-alanine biosynthetic process"/>
    <property type="evidence" value="ECO:0007669"/>
    <property type="project" value="UniProtKB-UniRule"/>
</dbReference>
<feature type="modified residue" description="N6-(pyridoxal phosphate)lysine" evidence="4 5">
    <location>
        <position position="40"/>
    </location>
</feature>
<evidence type="ECO:0000256" key="3">
    <source>
        <dbReference type="ARBA" id="ARBA00023235"/>
    </source>
</evidence>
<proteinExistence type="inferred from homology"/>
<dbReference type="RefSeq" id="WP_227614372.1">
    <property type="nucleotide sequence ID" value="NZ_JAJEPR010000004.1"/>
</dbReference>
<feature type="active site" description="Proton acceptor; specific for L-alanine" evidence="4">
    <location>
        <position position="270"/>
    </location>
</feature>
<dbReference type="Pfam" id="PF00842">
    <property type="entry name" value="Ala_racemase_C"/>
    <property type="match status" value="1"/>
</dbReference>
<accession>A0AAE3DR61</accession>
<comment type="function">
    <text evidence="4">Catalyzes the interconversion of L-alanine and D-alanine. May also act on other amino acids.</text>
</comment>
<dbReference type="CDD" id="cd00430">
    <property type="entry name" value="PLPDE_III_AR"/>
    <property type="match status" value="1"/>
</dbReference>
<feature type="domain" description="Alanine racemase C-terminal" evidence="7">
    <location>
        <begin position="249"/>
        <end position="377"/>
    </location>
</feature>
<comment type="similarity">
    <text evidence="4">Belongs to the alanine racemase family.</text>
</comment>
<dbReference type="InterPro" id="IPR009006">
    <property type="entry name" value="Ala_racemase/Decarboxylase_C"/>
</dbReference>
<keyword evidence="9" id="KW-1185">Reference proteome</keyword>
<dbReference type="AlphaFoldDB" id="A0AAE3DR61"/>
<feature type="binding site" evidence="4 6">
    <location>
        <position position="318"/>
    </location>
    <ligand>
        <name>substrate</name>
    </ligand>
</feature>
<dbReference type="Gene3D" id="2.40.37.10">
    <property type="entry name" value="Lyase, Ornithine Decarboxylase, Chain A, domain 1"/>
    <property type="match status" value="1"/>
</dbReference>
<dbReference type="SUPFAM" id="SSF50621">
    <property type="entry name" value="Alanine racemase C-terminal domain-like"/>
    <property type="match status" value="1"/>
</dbReference>
<dbReference type="HAMAP" id="MF_01201">
    <property type="entry name" value="Ala_racemase"/>
    <property type="match status" value="1"/>
</dbReference>
<dbReference type="EC" id="5.1.1.1" evidence="4"/>
<dbReference type="PANTHER" id="PTHR30511">
    <property type="entry name" value="ALANINE RACEMASE"/>
    <property type="match status" value="1"/>
</dbReference>
<dbReference type="Proteomes" id="UP001197875">
    <property type="component" value="Unassembled WGS sequence"/>
</dbReference>
<dbReference type="EMBL" id="JAJEPR010000004">
    <property type="protein sequence ID" value="MCC2188918.1"/>
    <property type="molecule type" value="Genomic_DNA"/>
</dbReference>
<keyword evidence="3 4" id="KW-0413">Isomerase</keyword>
<dbReference type="InterPro" id="IPR000821">
    <property type="entry name" value="Ala_racemase"/>
</dbReference>
<protein>
    <recommendedName>
        <fullName evidence="4">Alanine racemase</fullName>
        <ecNumber evidence="4">5.1.1.1</ecNumber>
    </recommendedName>
</protein>
<dbReference type="Pfam" id="PF01168">
    <property type="entry name" value="Ala_racemase_N"/>
    <property type="match status" value="1"/>
</dbReference>
<sequence length="391" mass="43915">MNQIEAMRIYAAIDMDACRKNIDAMLAKLRPETKMTLVIKTDAYGHGALPVARLGETLDRVWGYAVATSQEAFSLRRNGIKKPILILGYTFEGDYPEMVAQEIRPVVFRYETAEIFSRAAKEAGKTVHIHIGLDTGMHRIGFPDTAESIKEIQKIQQLENVELEGIFTHFARADEADKTYARAQLLRFVSFVTKLERAGITFKLRHAANSASIMEFPEAQIDMVRAGITIYGIYPSREVKPENLPLEPMMTLKSRIVFIKEIQSGDAVSYGGTFVAEKPMKIATISAGYGDGYPRSLSNKGYILIHGKKAPILGRICMDQFMVDVTEIPEAKELEEVTLMGRDGEEVLSVDTISEQAGRFPYEFVCDIGKRVPRVYYRDGKPVEIVDDLRK</sequence>
<reference evidence="8 9" key="1">
    <citation type="submission" date="2021-10" db="EMBL/GenBank/DDBJ databases">
        <title>Anaerobic single-cell dispensing facilitates the cultivation of human gut bacteria.</title>
        <authorList>
            <person name="Afrizal A."/>
        </authorList>
    </citation>
    <scope>NUCLEOTIDE SEQUENCE [LARGE SCALE GENOMIC DNA]</scope>
    <source>
        <strain evidence="8 9">CLA-AA-H277</strain>
    </source>
</reference>
<keyword evidence="2 4" id="KW-0663">Pyridoxal phosphate</keyword>
<dbReference type="InterPro" id="IPR001608">
    <property type="entry name" value="Ala_racemase_N"/>
</dbReference>
<evidence type="ECO:0000256" key="5">
    <source>
        <dbReference type="PIRSR" id="PIRSR600821-50"/>
    </source>
</evidence>
<dbReference type="NCBIfam" id="TIGR00492">
    <property type="entry name" value="alr"/>
    <property type="match status" value="1"/>
</dbReference>
<comment type="catalytic activity">
    <reaction evidence="4">
        <text>L-alanine = D-alanine</text>
        <dbReference type="Rhea" id="RHEA:20249"/>
        <dbReference type="ChEBI" id="CHEBI:57416"/>
        <dbReference type="ChEBI" id="CHEBI:57972"/>
        <dbReference type="EC" id="5.1.1.1"/>
    </reaction>
</comment>
<evidence type="ECO:0000256" key="1">
    <source>
        <dbReference type="ARBA" id="ARBA00001933"/>
    </source>
</evidence>
<comment type="caution">
    <text evidence="8">The sequence shown here is derived from an EMBL/GenBank/DDBJ whole genome shotgun (WGS) entry which is preliminary data.</text>
</comment>
<comment type="cofactor">
    <cofactor evidence="1 4 5">
        <name>pyridoxal 5'-phosphate</name>
        <dbReference type="ChEBI" id="CHEBI:597326"/>
    </cofactor>
</comment>
<dbReference type="FunFam" id="3.20.20.10:FF:000002">
    <property type="entry name" value="Alanine racemase"/>
    <property type="match status" value="1"/>
</dbReference>
<dbReference type="GO" id="GO:0030170">
    <property type="term" value="F:pyridoxal phosphate binding"/>
    <property type="evidence" value="ECO:0007669"/>
    <property type="project" value="UniProtKB-UniRule"/>
</dbReference>
<gene>
    <name evidence="8" type="primary">alr</name>
    <name evidence="8" type="ORF">LKD71_03605</name>
</gene>
<dbReference type="InterPro" id="IPR029066">
    <property type="entry name" value="PLP-binding_barrel"/>
</dbReference>
<dbReference type="PANTHER" id="PTHR30511:SF0">
    <property type="entry name" value="ALANINE RACEMASE, CATABOLIC-RELATED"/>
    <property type="match status" value="1"/>
</dbReference>
<dbReference type="SMART" id="SM01005">
    <property type="entry name" value="Ala_racemase_C"/>
    <property type="match status" value="1"/>
</dbReference>
<dbReference type="Gene3D" id="3.20.20.10">
    <property type="entry name" value="Alanine racemase"/>
    <property type="match status" value="1"/>
</dbReference>
<evidence type="ECO:0000259" key="7">
    <source>
        <dbReference type="SMART" id="SM01005"/>
    </source>
</evidence>
<evidence type="ECO:0000256" key="2">
    <source>
        <dbReference type="ARBA" id="ARBA00022898"/>
    </source>
</evidence>
<dbReference type="GO" id="GO:0005829">
    <property type="term" value="C:cytosol"/>
    <property type="evidence" value="ECO:0007669"/>
    <property type="project" value="TreeGrafter"/>
</dbReference>
<feature type="binding site" evidence="4 6">
    <location>
        <position position="139"/>
    </location>
    <ligand>
        <name>substrate</name>
    </ligand>
</feature>
<name>A0AAE3DR61_9FIRM</name>
<organism evidence="8 9">
    <name type="scientific">Fusicatenibacter faecihominis</name>
    <dbReference type="NCBI Taxonomy" id="2881276"/>
    <lineage>
        <taxon>Bacteria</taxon>
        <taxon>Bacillati</taxon>
        <taxon>Bacillota</taxon>
        <taxon>Clostridia</taxon>
        <taxon>Lachnospirales</taxon>
        <taxon>Lachnospiraceae</taxon>
        <taxon>Fusicatenibacter</taxon>
    </lineage>
</organism>
<feature type="active site" description="Proton acceptor; specific for D-alanine" evidence="4">
    <location>
        <position position="40"/>
    </location>
</feature>
<dbReference type="SUPFAM" id="SSF51419">
    <property type="entry name" value="PLP-binding barrel"/>
    <property type="match status" value="1"/>
</dbReference>
<dbReference type="PRINTS" id="PR00992">
    <property type="entry name" value="ALARACEMASE"/>
</dbReference>